<dbReference type="RefSeq" id="WP_309388988.1">
    <property type="nucleotide sequence ID" value="NZ_JADBEO010000006.1"/>
</dbReference>
<keyword evidence="2" id="KW-1185">Reference proteome</keyword>
<dbReference type="EMBL" id="JADBEO010000006">
    <property type="protein sequence ID" value="MDR4305736.1"/>
    <property type="molecule type" value="Genomic_DNA"/>
</dbReference>
<organism evidence="1 2">
    <name type="scientific">Chelatococcus sambhunathii</name>
    <dbReference type="NCBI Taxonomy" id="363953"/>
    <lineage>
        <taxon>Bacteria</taxon>
        <taxon>Pseudomonadati</taxon>
        <taxon>Pseudomonadota</taxon>
        <taxon>Alphaproteobacteria</taxon>
        <taxon>Hyphomicrobiales</taxon>
        <taxon>Chelatococcaceae</taxon>
        <taxon>Chelatococcus</taxon>
    </lineage>
</organism>
<dbReference type="Proteomes" id="UP001181622">
    <property type="component" value="Unassembled WGS sequence"/>
</dbReference>
<accession>A0ABU1DCD9</accession>
<sequence>MPDISVDFEVWKAITLRRETEAMTPNDVLRQILDLPPEREPTASEFIGKFVGAASYKGVFFNDGTQFRAIYKGKEYRAAIVDGVWTMEDGTQCTSPSNAATHITKTNVNGWRFWQVKRPEDADWKLMDLLLP</sequence>
<gene>
    <name evidence="1" type="ORF">IHQ68_03745</name>
</gene>
<reference evidence="1" key="1">
    <citation type="submission" date="2020-10" db="EMBL/GenBank/DDBJ databases">
        <authorList>
            <person name="Abbas A."/>
            <person name="Razzaq R."/>
            <person name="Waqas M."/>
            <person name="Abbas N."/>
            <person name="Nielsen T.K."/>
            <person name="Hansen L.H."/>
            <person name="Hussain S."/>
            <person name="Shahid M."/>
        </authorList>
    </citation>
    <scope>NUCLEOTIDE SEQUENCE</scope>
    <source>
        <strain evidence="1">S14</strain>
    </source>
</reference>
<evidence type="ECO:0000313" key="2">
    <source>
        <dbReference type="Proteomes" id="UP001181622"/>
    </source>
</evidence>
<protein>
    <submittedName>
        <fullName evidence="1">DUF2924 domain-containing protein</fullName>
    </submittedName>
</protein>
<evidence type="ECO:0000313" key="1">
    <source>
        <dbReference type="EMBL" id="MDR4305736.1"/>
    </source>
</evidence>
<proteinExistence type="predicted"/>
<name>A0ABU1DCD9_9HYPH</name>
<comment type="caution">
    <text evidence="1">The sequence shown here is derived from an EMBL/GenBank/DDBJ whole genome shotgun (WGS) entry which is preliminary data.</text>
</comment>